<gene>
    <name evidence="1" type="ORF">CQS04_09720</name>
</gene>
<dbReference type="AlphaFoldDB" id="A0A2M9EY97"/>
<proteinExistence type="predicted"/>
<organism evidence="1 2">
    <name type="scientific">Chryseomicrobium excrementi</name>
    <dbReference type="NCBI Taxonomy" id="2041346"/>
    <lineage>
        <taxon>Bacteria</taxon>
        <taxon>Bacillati</taxon>
        <taxon>Bacillota</taxon>
        <taxon>Bacilli</taxon>
        <taxon>Bacillales</taxon>
        <taxon>Caryophanaceae</taxon>
        <taxon>Chryseomicrobium</taxon>
    </lineage>
</organism>
<dbReference type="OrthoDB" id="2769924at2"/>
<reference evidence="1 2" key="1">
    <citation type="submission" date="2017-10" db="EMBL/GenBank/DDBJ databases">
        <title>Draft genome of Chryseomicrobium casticus sp. nov.</title>
        <authorList>
            <person name="Chakraborty R."/>
            <person name="Saha T."/>
        </authorList>
    </citation>
    <scope>NUCLEOTIDE SEQUENCE [LARGE SCALE GENOMIC DNA]</scope>
    <source>
        <strain evidence="1 2">ET03</strain>
    </source>
</reference>
<keyword evidence="2" id="KW-1185">Reference proteome</keyword>
<evidence type="ECO:0000313" key="2">
    <source>
        <dbReference type="Proteomes" id="UP000228680"/>
    </source>
</evidence>
<comment type="caution">
    <text evidence="1">The sequence shown here is derived from an EMBL/GenBank/DDBJ whole genome shotgun (WGS) entry which is preliminary data.</text>
</comment>
<protein>
    <submittedName>
        <fullName evidence="1">Uncharacterized protein</fullName>
    </submittedName>
</protein>
<name>A0A2M9EY97_9BACL</name>
<sequence>MHGYRKANLALVNQLFTTNCHIGFEKASHQNVDELIYKLISMKNYIDSYYSNDEILLLETTNFLNICRRILGTIENYCDFFINHDNEIRHFINFIKRHYKQLYEDEIDSIIMTIRTLRVLEENAFRTSIEKMLGAKKFLPEETVIITKMKLPINKLQVGNISIRMMNEKEFLKQGNFVEVLIFIGSPNYIDLRFSEVFYSHNLYFIAYESFENKFIKQDSYQKIIAAENQLNTIYRNVSIEPGTDGVKLKELSNELTTKENEIKIISQYEKHDKEDLTIVEAKLAIISNHNFIFLPLRQKINIIERETLKILQSPIKEIGVGDLLLFRTQNANKLIRDVADEILGLEAQMHRENVEIWKRKLRKLIRINGIEKVSRVYRKKEGLEAAYIHNLKYWVSDFSIQPRCLSTLLNELNINKEQQLEIQNSTKLIVSAHISAGRKISNSLMEELDQNLENIIEERGYFAFTSNVFDGTTFNIEEIRKLSNETFFVQEKDTLKIIKS</sequence>
<evidence type="ECO:0000313" key="1">
    <source>
        <dbReference type="EMBL" id="PJK16181.1"/>
    </source>
</evidence>
<dbReference type="EMBL" id="PCGR01000003">
    <property type="protein sequence ID" value="PJK16181.1"/>
    <property type="molecule type" value="Genomic_DNA"/>
</dbReference>
<accession>A0A2M9EY97</accession>
<dbReference type="Proteomes" id="UP000228680">
    <property type="component" value="Unassembled WGS sequence"/>
</dbReference>
<dbReference type="RefSeq" id="WP_100353958.1">
    <property type="nucleotide sequence ID" value="NZ_PCGR01000003.1"/>
</dbReference>